<evidence type="ECO:0000313" key="7">
    <source>
        <dbReference type="Proteomes" id="UP001527925"/>
    </source>
</evidence>
<feature type="region of interest" description="Disordered" evidence="5">
    <location>
        <begin position="114"/>
        <end position="175"/>
    </location>
</feature>
<keyword evidence="1" id="KW-0819">tRNA processing</keyword>
<comment type="similarity">
    <text evidence="4">Belongs to the eukaryotic/archaeal RNase P protein component 4 family.</text>
</comment>
<dbReference type="EMBL" id="JADGIZ020000102">
    <property type="protein sequence ID" value="KAL2911536.1"/>
    <property type="molecule type" value="Genomic_DNA"/>
</dbReference>
<keyword evidence="3" id="KW-0862">Zinc</keyword>
<protein>
    <recommendedName>
        <fullName evidence="8">Rpr2-domain-containing protein</fullName>
    </recommendedName>
</protein>
<evidence type="ECO:0000313" key="6">
    <source>
        <dbReference type="EMBL" id="KAL2911536.1"/>
    </source>
</evidence>
<gene>
    <name evidence="6" type="ORF">HK105_208980</name>
</gene>
<evidence type="ECO:0000256" key="1">
    <source>
        <dbReference type="ARBA" id="ARBA00022694"/>
    </source>
</evidence>
<dbReference type="PANTHER" id="PTHR14742">
    <property type="entry name" value="RIBONUCLEASE P SUBUNIT P21"/>
    <property type="match status" value="1"/>
</dbReference>
<dbReference type="Gene3D" id="6.20.50.20">
    <property type="match status" value="1"/>
</dbReference>
<dbReference type="InterPro" id="IPR007175">
    <property type="entry name" value="Rpr2/Snm1/Rpp21"/>
</dbReference>
<reference evidence="6 7" key="1">
    <citation type="submission" date="2023-09" db="EMBL/GenBank/DDBJ databases">
        <title>Pangenome analysis of Batrachochytrium dendrobatidis and related Chytrids.</title>
        <authorList>
            <person name="Yacoub M.N."/>
            <person name="Stajich J.E."/>
            <person name="James T.Y."/>
        </authorList>
    </citation>
    <scope>NUCLEOTIDE SEQUENCE [LARGE SCALE GENOMIC DNA]</scope>
    <source>
        <strain evidence="6 7">JEL0888</strain>
    </source>
</reference>
<comment type="caution">
    <text evidence="6">The sequence shown here is derived from an EMBL/GenBank/DDBJ whole genome shotgun (WGS) entry which is preliminary data.</text>
</comment>
<dbReference type="Pfam" id="PF04032">
    <property type="entry name" value="Rpr2"/>
    <property type="match status" value="1"/>
</dbReference>
<organism evidence="6 7">
    <name type="scientific">Polyrhizophydium stewartii</name>
    <dbReference type="NCBI Taxonomy" id="2732419"/>
    <lineage>
        <taxon>Eukaryota</taxon>
        <taxon>Fungi</taxon>
        <taxon>Fungi incertae sedis</taxon>
        <taxon>Chytridiomycota</taxon>
        <taxon>Chytridiomycota incertae sedis</taxon>
        <taxon>Chytridiomycetes</taxon>
        <taxon>Rhizophydiales</taxon>
        <taxon>Rhizophydiales incertae sedis</taxon>
        <taxon>Polyrhizophydium</taxon>
    </lineage>
</organism>
<feature type="compositionally biased region" description="Low complexity" evidence="5">
    <location>
        <begin position="149"/>
        <end position="159"/>
    </location>
</feature>
<evidence type="ECO:0000256" key="2">
    <source>
        <dbReference type="ARBA" id="ARBA00022723"/>
    </source>
</evidence>
<accession>A0ABR4MWC8</accession>
<keyword evidence="2" id="KW-0479">Metal-binding</keyword>
<evidence type="ECO:0000256" key="5">
    <source>
        <dbReference type="SAM" id="MobiDB-lite"/>
    </source>
</evidence>
<evidence type="ECO:0000256" key="3">
    <source>
        <dbReference type="ARBA" id="ARBA00022833"/>
    </source>
</evidence>
<keyword evidence="7" id="KW-1185">Reference proteome</keyword>
<evidence type="ECO:0008006" key="8">
    <source>
        <dbReference type="Google" id="ProtNLM"/>
    </source>
</evidence>
<dbReference type="Proteomes" id="UP001527925">
    <property type="component" value="Unassembled WGS sequence"/>
</dbReference>
<evidence type="ECO:0000256" key="4">
    <source>
        <dbReference type="ARBA" id="ARBA00038402"/>
    </source>
</evidence>
<proteinExistence type="inferred from homology"/>
<sequence>MYTVLQGGPPSAPRTPSVAGLGRMLARHMRLVSQKLVVRLDPHVKRTICRRCHGVLVPGISASVRTHTGHPGPRVEIKCLYCEAVRRLGADPTRMLFNDRNEWIEPATDEAVATVAGPPSGARGSTAQGAAAPGGTKAERRRARKQAEAAKAAAGSAAQPDPQPELPVQMQVDTK</sequence>
<name>A0ABR4MWC8_9FUNG</name>
<dbReference type="PANTHER" id="PTHR14742:SF0">
    <property type="entry name" value="RIBONUCLEASE P PROTEIN SUBUNIT P21"/>
    <property type="match status" value="1"/>
</dbReference>